<sequence length="141" mass="16462">MVTIGTEAKFKSWTPSQSGKTQDNIISSDHSTKKAFIPSYEKERRPCIELLLSNEYQRIWWREKKSWEKAVVPTTTKKKLLLRMIIKKKPKKDSCPLNLPNGRNQYQNIFLVFYISELNPLSRSPTTERYKVSVSLSVLLL</sequence>
<organism evidence="1 2">
    <name type="scientific">Polistes dominula</name>
    <name type="common">European paper wasp</name>
    <name type="synonym">Vespa dominula</name>
    <dbReference type="NCBI Taxonomy" id="743375"/>
    <lineage>
        <taxon>Eukaryota</taxon>
        <taxon>Metazoa</taxon>
        <taxon>Ecdysozoa</taxon>
        <taxon>Arthropoda</taxon>
        <taxon>Hexapoda</taxon>
        <taxon>Insecta</taxon>
        <taxon>Pterygota</taxon>
        <taxon>Neoptera</taxon>
        <taxon>Endopterygota</taxon>
        <taxon>Hymenoptera</taxon>
        <taxon>Apocrita</taxon>
        <taxon>Aculeata</taxon>
        <taxon>Vespoidea</taxon>
        <taxon>Vespidae</taxon>
        <taxon>Polistinae</taxon>
        <taxon>Polistini</taxon>
        <taxon>Polistes</taxon>
    </lineage>
</organism>
<evidence type="ECO:0000313" key="2">
    <source>
        <dbReference type="RefSeq" id="XP_015181190.1"/>
    </source>
</evidence>
<dbReference type="RefSeq" id="XP_015181190.1">
    <property type="nucleotide sequence ID" value="XM_015325704.1"/>
</dbReference>
<reference evidence="2" key="1">
    <citation type="submission" date="2025-08" db="UniProtKB">
        <authorList>
            <consortium name="RefSeq"/>
        </authorList>
    </citation>
    <scope>IDENTIFICATION</scope>
    <source>
        <tissue evidence="2">Whole body</tissue>
    </source>
</reference>
<dbReference type="Proteomes" id="UP000694924">
    <property type="component" value="Unplaced"/>
</dbReference>
<accession>A0ABM1ILV3</accession>
<name>A0ABM1ILV3_POLDO</name>
<keyword evidence="1" id="KW-1185">Reference proteome</keyword>
<evidence type="ECO:0000313" key="1">
    <source>
        <dbReference type="Proteomes" id="UP000694924"/>
    </source>
</evidence>
<dbReference type="GeneID" id="107068883"/>
<protein>
    <submittedName>
        <fullName evidence="2">Uncharacterized protein LOC107068883</fullName>
    </submittedName>
</protein>
<gene>
    <name evidence="2" type="primary">LOC107068883</name>
</gene>
<proteinExistence type="predicted"/>